<dbReference type="AlphaFoldDB" id="A0A9P9EHU5"/>
<keyword evidence="9" id="KW-1133">Transmembrane helix</keyword>
<evidence type="ECO:0000256" key="1">
    <source>
        <dbReference type="ARBA" id="ARBA00001971"/>
    </source>
</evidence>
<dbReference type="GO" id="GO:0020037">
    <property type="term" value="F:heme binding"/>
    <property type="evidence" value="ECO:0007669"/>
    <property type="project" value="InterPro"/>
</dbReference>
<keyword evidence="3 7" id="KW-0479">Metal-binding</keyword>
<evidence type="ECO:0000256" key="3">
    <source>
        <dbReference type="ARBA" id="ARBA00022723"/>
    </source>
</evidence>
<accession>A0A9P9EHU5</accession>
<keyword evidence="7 8" id="KW-0349">Heme</keyword>
<gene>
    <name evidence="10" type="ORF">B0J11DRAFT_424247</name>
</gene>
<evidence type="ECO:0000256" key="4">
    <source>
        <dbReference type="ARBA" id="ARBA00023002"/>
    </source>
</evidence>
<dbReference type="OrthoDB" id="1470350at2759"/>
<evidence type="ECO:0000313" key="10">
    <source>
        <dbReference type="EMBL" id="KAH7137908.1"/>
    </source>
</evidence>
<dbReference type="Gene3D" id="1.10.630.10">
    <property type="entry name" value="Cytochrome P450"/>
    <property type="match status" value="1"/>
</dbReference>
<proteinExistence type="inferred from homology"/>
<dbReference type="InterPro" id="IPR036396">
    <property type="entry name" value="Cyt_P450_sf"/>
</dbReference>
<comment type="caution">
    <text evidence="10">The sequence shown here is derived from an EMBL/GenBank/DDBJ whole genome shotgun (WGS) entry which is preliminary data.</text>
</comment>
<dbReference type="PANTHER" id="PTHR24287:SF17">
    <property type="entry name" value="P450, PUTATIVE (EUROFUNG)-RELATED"/>
    <property type="match status" value="1"/>
</dbReference>
<protein>
    <submittedName>
        <fullName evidence="10">Cytochrome P450</fullName>
    </submittedName>
</protein>
<sequence>MDIHISSVVVCALVLGLIWVFIVIKSEGHSKKLLPGQNHPLTRLSHHWDIFGIRIISRIVRSVMNGTILFYMDEIWDMYGDTYTSNILGNKVTFTRDAINIKQLLTSQWLDYDVAKGIRIVMFEHLVPGTIAATDGKEWEENRRKWRHYFLHLDQLFDMPFLEASFQNLVLHITKDEAIDMQPLFLDLATDLTSNFVLGESTNCIDPENQSDDKREYVAALKKANPVTAIRGLLGPVARFIPQVGYRANCAIVKGHLGNKIQKTISTRQIERESGVNPGPAQQTFLDRLLGFTDNPLTLNHNVTSLMMSNESISRPLSHTIWLLSRNSVVYEKLRKSVFDLVGYERPTYAQLTKFTYLKNIINESLRLLPPDPLTLRRANTDTWLPTGGGHDGKERLLIRRGERVVISIFGSHRNPANFGDDASEFRPERWDSLNLDAPGYLPFSMGPRVCIGRQLVLNTTTYILVRLVQTYSHLQSCDSREFVPRLRFSMSNENGVWVSMTPDLKAIQKPARSV</sequence>
<evidence type="ECO:0000256" key="6">
    <source>
        <dbReference type="ARBA" id="ARBA00023033"/>
    </source>
</evidence>
<dbReference type="InterPro" id="IPR001128">
    <property type="entry name" value="Cyt_P450"/>
</dbReference>
<dbReference type="GO" id="GO:0004497">
    <property type="term" value="F:monooxygenase activity"/>
    <property type="evidence" value="ECO:0007669"/>
    <property type="project" value="UniProtKB-KW"/>
</dbReference>
<keyword evidence="5 7" id="KW-0408">Iron</keyword>
<dbReference type="PRINTS" id="PR00465">
    <property type="entry name" value="EP450IV"/>
</dbReference>
<keyword evidence="6 8" id="KW-0503">Monooxygenase</keyword>
<evidence type="ECO:0000313" key="11">
    <source>
        <dbReference type="Proteomes" id="UP000700596"/>
    </source>
</evidence>
<dbReference type="EMBL" id="JAGMWT010000001">
    <property type="protein sequence ID" value="KAH7137908.1"/>
    <property type="molecule type" value="Genomic_DNA"/>
</dbReference>
<dbReference type="PROSITE" id="PS00086">
    <property type="entry name" value="CYTOCHROME_P450"/>
    <property type="match status" value="1"/>
</dbReference>
<feature type="binding site" description="axial binding residue" evidence="7">
    <location>
        <position position="451"/>
    </location>
    <ligand>
        <name>heme</name>
        <dbReference type="ChEBI" id="CHEBI:30413"/>
    </ligand>
    <ligandPart>
        <name>Fe</name>
        <dbReference type="ChEBI" id="CHEBI:18248"/>
    </ligandPart>
</feature>
<evidence type="ECO:0000256" key="2">
    <source>
        <dbReference type="ARBA" id="ARBA00010617"/>
    </source>
</evidence>
<comment type="cofactor">
    <cofactor evidence="1 7">
        <name>heme</name>
        <dbReference type="ChEBI" id="CHEBI:30413"/>
    </cofactor>
</comment>
<dbReference type="InterPro" id="IPR002403">
    <property type="entry name" value="Cyt_P450_E_grp-IV"/>
</dbReference>
<organism evidence="10 11">
    <name type="scientific">Dendryphion nanum</name>
    <dbReference type="NCBI Taxonomy" id="256645"/>
    <lineage>
        <taxon>Eukaryota</taxon>
        <taxon>Fungi</taxon>
        <taxon>Dikarya</taxon>
        <taxon>Ascomycota</taxon>
        <taxon>Pezizomycotina</taxon>
        <taxon>Dothideomycetes</taxon>
        <taxon>Pleosporomycetidae</taxon>
        <taxon>Pleosporales</taxon>
        <taxon>Torulaceae</taxon>
        <taxon>Dendryphion</taxon>
    </lineage>
</organism>
<keyword evidence="4 8" id="KW-0560">Oxidoreductase</keyword>
<dbReference type="SUPFAM" id="SSF48264">
    <property type="entry name" value="Cytochrome P450"/>
    <property type="match status" value="1"/>
</dbReference>
<keyword evidence="11" id="KW-1185">Reference proteome</keyword>
<evidence type="ECO:0000256" key="7">
    <source>
        <dbReference type="PIRSR" id="PIRSR602403-1"/>
    </source>
</evidence>
<dbReference type="InterPro" id="IPR047146">
    <property type="entry name" value="Cyt_P450_E_CYP52_fungi"/>
</dbReference>
<feature type="transmembrane region" description="Helical" evidence="9">
    <location>
        <begin position="6"/>
        <end position="24"/>
    </location>
</feature>
<dbReference type="Pfam" id="PF00067">
    <property type="entry name" value="p450"/>
    <property type="match status" value="1"/>
</dbReference>
<comment type="similarity">
    <text evidence="2 8">Belongs to the cytochrome P450 family.</text>
</comment>
<dbReference type="Proteomes" id="UP000700596">
    <property type="component" value="Unassembled WGS sequence"/>
</dbReference>
<name>A0A9P9EHU5_9PLEO</name>
<reference evidence="10" key="1">
    <citation type="journal article" date="2021" name="Nat. Commun.">
        <title>Genetic determinants of endophytism in the Arabidopsis root mycobiome.</title>
        <authorList>
            <person name="Mesny F."/>
            <person name="Miyauchi S."/>
            <person name="Thiergart T."/>
            <person name="Pickel B."/>
            <person name="Atanasova L."/>
            <person name="Karlsson M."/>
            <person name="Huettel B."/>
            <person name="Barry K.W."/>
            <person name="Haridas S."/>
            <person name="Chen C."/>
            <person name="Bauer D."/>
            <person name="Andreopoulos W."/>
            <person name="Pangilinan J."/>
            <person name="LaButti K."/>
            <person name="Riley R."/>
            <person name="Lipzen A."/>
            <person name="Clum A."/>
            <person name="Drula E."/>
            <person name="Henrissat B."/>
            <person name="Kohler A."/>
            <person name="Grigoriev I.V."/>
            <person name="Martin F.M."/>
            <person name="Hacquard S."/>
        </authorList>
    </citation>
    <scope>NUCLEOTIDE SEQUENCE</scope>
    <source>
        <strain evidence="10">MPI-CAGE-CH-0243</strain>
    </source>
</reference>
<keyword evidence="9" id="KW-0472">Membrane</keyword>
<dbReference type="PANTHER" id="PTHR24287">
    <property type="entry name" value="P450, PUTATIVE (EUROFUNG)-RELATED"/>
    <property type="match status" value="1"/>
</dbReference>
<dbReference type="GO" id="GO:0016705">
    <property type="term" value="F:oxidoreductase activity, acting on paired donors, with incorporation or reduction of molecular oxygen"/>
    <property type="evidence" value="ECO:0007669"/>
    <property type="project" value="InterPro"/>
</dbReference>
<keyword evidence="9" id="KW-0812">Transmembrane</keyword>
<dbReference type="GO" id="GO:0005506">
    <property type="term" value="F:iron ion binding"/>
    <property type="evidence" value="ECO:0007669"/>
    <property type="project" value="InterPro"/>
</dbReference>
<evidence type="ECO:0000256" key="8">
    <source>
        <dbReference type="RuleBase" id="RU000461"/>
    </source>
</evidence>
<evidence type="ECO:0000256" key="5">
    <source>
        <dbReference type="ARBA" id="ARBA00023004"/>
    </source>
</evidence>
<evidence type="ECO:0000256" key="9">
    <source>
        <dbReference type="SAM" id="Phobius"/>
    </source>
</evidence>
<dbReference type="InterPro" id="IPR017972">
    <property type="entry name" value="Cyt_P450_CS"/>
</dbReference>